<gene>
    <name evidence="2" type="ORF">F5544_44190</name>
</gene>
<dbReference type="Gene3D" id="1.10.260.130">
    <property type="match status" value="1"/>
</dbReference>
<organism evidence="2 3">
    <name type="scientific">Nocardia arthritidis</name>
    <dbReference type="NCBI Taxonomy" id="228602"/>
    <lineage>
        <taxon>Bacteria</taxon>
        <taxon>Bacillati</taxon>
        <taxon>Actinomycetota</taxon>
        <taxon>Actinomycetes</taxon>
        <taxon>Mycobacteriales</taxon>
        <taxon>Nocardiaceae</taxon>
        <taxon>Nocardia</taxon>
    </lineage>
</organism>
<dbReference type="InterPro" id="IPR029058">
    <property type="entry name" value="AB_hydrolase_fold"/>
</dbReference>
<dbReference type="InterPro" id="IPR005152">
    <property type="entry name" value="Lipase_secreted"/>
</dbReference>
<dbReference type="SUPFAM" id="SSF53474">
    <property type="entry name" value="alpha/beta-Hydrolases"/>
    <property type="match status" value="1"/>
</dbReference>
<dbReference type="GO" id="GO:0016042">
    <property type="term" value="P:lipid catabolic process"/>
    <property type="evidence" value="ECO:0007669"/>
    <property type="project" value="InterPro"/>
</dbReference>
<keyword evidence="3" id="KW-1185">Reference proteome</keyword>
<dbReference type="AlphaFoldDB" id="A0A6G9YU63"/>
<dbReference type="Gene3D" id="3.40.50.1820">
    <property type="entry name" value="alpha/beta hydrolase"/>
    <property type="match status" value="1"/>
</dbReference>
<sequence length="499" mass="53781">MPKGVRGFHGTGRWLTLLGWSLPDPVRDLVFRSRHAGGQWGVGPGFDEEVAMTLDVVDAEPEPIAQPATGKPLLPSKDPFHRPPKGFASKPAGTILRARRIELALFGIVPQQVSAWQLLYRSCDLHGTPEAAITTVLLPLDADPREDRPLLAFQTAMDAVTERCAPSYALRLGAHALGSITQLEWLLVANALRRGWAVSIADHEGPHGNFGAPREPGYRALDGIRAALRFEPLGLHSGTRVAVWGYSGGGMASSWAVEMAPTYAPEIDIAGAVLGAPVGDPGQVFMRLNGSHFAGLPAIVIAALRRLYPALGALIEDELTGEGLRMVARAESTNPILAVLTLTGKKFDDYLGRPLTEVLAAPAFLAMFDELRLGNSVPDCPLLVVQPVHDQVIHMDGIDGQVDRYRRGGAIVSYVRDRLSEHFSLLPLATPMSLDWLNERLAGQPVSDEETRTVWSVVASPAGVRGLWEMATTAVLCALGRPLRQESAPVARISRVRAA</sequence>
<evidence type="ECO:0000256" key="1">
    <source>
        <dbReference type="SAM" id="MobiDB-lite"/>
    </source>
</evidence>
<dbReference type="KEGG" id="nah:F5544_44190"/>
<reference evidence="2 3" key="1">
    <citation type="journal article" date="2019" name="ACS Chem. Biol.">
        <title>Identification and Mobilization of a Cryptic Antibiotic Biosynthesis Gene Locus from a Human-Pathogenic Nocardia Isolate.</title>
        <authorList>
            <person name="Herisse M."/>
            <person name="Ishida K."/>
            <person name="Porter J.L."/>
            <person name="Howden B."/>
            <person name="Hertweck C."/>
            <person name="Stinear T.P."/>
            <person name="Pidot S.J."/>
        </authorList>
    </citation>
    <scope>NUCLEOTIDE SEQUENCE [LARGE SCALE GENOMIC DNA]</scope>
    <source>
        <strain evidence="2 3">AUSMDU00012717</strain>
    </source>
</reference>
<dbReference type="GO" id="GO:0004806">
    <property type="term" value="F:triacylglycerol lipase activity"/>
    <property type="evidence" value="ECO:0007669"/>
    <property type="project" value="InterPro"/>
</dbReference>
<evidence type="ECO:0000313" key="2">
    <source>
        <dbReference type="EMBL" id="QIS16641.1"/>
    </source>
</evidence>
<name>A0A6G9YU63_9NOCA</name>
<accession>A0A6G9YU63</accession>
<evidence type="ECO:0000313" key="3">
    <source>
        <dbReference type="Proteomes" id="UP000503540"/>
    </source>
</evidence>
<feature type="region of interest" description="Disordered" evidence="1">
    <location>
        <begin position="65"/>
        <end position="85"/>
    </location>
</feature>
<dbReference type="Pfam" id="PF03583">
    <property type="entry name" value="LIP"/>
    <property type="match status" value="1"/>
</dbReference>
<dbReference type="PANTHER" id="PTHR34853:SF1">
    <property type="entry name" value="LIPASE 5"/>
    <property type="match status" value="1"/>
</dbReference>
<dbReference type="PANTHER" id="PTHR34853">
    <property type="match status" value="1"/>
</dbReference>
<dbReference type="Proteomes" id="UP000503540">
    <property type="component" value="Chromosome"/>
</dbReference>
<dbReference type="EMBL" id="CP046172">
    <property type="protein sequence ID" value="QIS16641.1"/>
    <property type="molecule type" value="Genomic_DNA"/>
</dbReference>
<protein>
    <submittedName>
        <fullName evidence="2">Lipase</fullName>
    </submittedName>
</protein>
<proteinExistence type="predicted"/>